<gene>
    <name evidence="1" type="ORF">FA95DRAFT_1661272</name>
</gene>
<reference evidence="1" key="1">
    <citation type="submission" date="2021-02" db="EMBL/GenBank/DDBJ databases">
        <authorList>
            <consortium name="DOE Joint Genome Institute"/>
            <person name="Ahrendt S."/>
            <person name="Looney B.P."/>
            <person name="Miyauchi S."/>
            <person name="Morin E."/>
            <person name="Drula E."/>
            <person name="Courty P.E."/>
            <person name="Chicoki N."/>
            <person name="Fauchery L."/>
            <person name="Kohler A."/>
            <person name="Kuo A."/>
            <person name="Labutti K."/>
            <person name="Pangilinan J."/>
            <person name="Lipzen A."/>
            <person name="Riley R."/>
            <person name="Andreopoulos W."/>
            <person name="He G."/>
            <person name="Johnson J."/>
            <person name="Barry K.W."/>
            <person name="Grigoriev I.V."/>
            <person name="Nagy L."/>
            <person name="Hibbett D."/>
            <person name="Henrissat B."/>
            <person name="Matheny P.B."/>
            <person name="Labbe J."/>
            <person name="Martin F."/>
        </authorList>
    </citation>
    <scope>NUCLEOTIDE SEQUENCE</scope>
    <source>
        <strain evidence="1">FP105234-sp</strain>
    </source>
</reference>
<comment type="caution">
    <text evidence="1">The sequence shown here is derived from an EMBL/GenBank/DDBJ whole genome shotgun (WGS) entry which is preliminary data.</text>
</comment>
<accession>A0ACB8RUT7</accession>
<dbReference type="EMBL" id="MU275897">
    <property type="protein sequence ID" value="KAI0047825.1"/>
    <property type="molecule type" value="Genomic_DNA"/>
</dbReference>
<evidence type="ECO:0000313" key="1">
    <source>
        <dbReference type="EMBL" id="KAI0047825.1"/>
    </source>
</evidence>
<proteinExistence type="predicted"/>
<organism evidence="1 2">
    <name type="scientific">Auriscalpium vulgare</name>
    <dbReference type="NCBI Taxonomy" id="40419"/>
    <lineage>
        <taxon>Eukaryota</taxon>
        <taxon>Fungi</taxon>
        <taxon>Dikarya</taxon>
        <taxon>Basidiomycota</taxon>
        <taxon>Agaricomycotina</taxon>
        <taxon>Agaricomycetes</taxon>
        <taxon>Russulales</taxon>
        <taxon>Auriscalpiaceae</taxon>
        <taxon>Auriscalpium</taxon>
    </lineage>
</organism>
<name>A0ACB8RUT7_9AGAM</name>
<keyword evidence="2" id="KW-1185">Reference proteome</keyword>
<protein>
    <submittedName>
        <fullName evidence="1">OPT-domain-containing protein</fullName>
    </submittedName>
</protein>
<sequence length="823" mass="92840">MEAITRNISPTVSSVARLQHRQSLPDVPEDVDDELMAHFNDPNYDFDAASSTESWSSEDADEKTKWTGGSVTYSGSTDVDTESQLSSTWRSPESKSKLDLSSQTHVPAPEESPYPEVRAAVSNTDDPEMLVNTFRVWFLGILFALIVPCYNTVIVLRMPFVLITSLVIQLVTLPLGKLMEKVLPRWKITVFGCSMSLNPGPFTIKEHALISIMANVVVGGTPVTDIASTESFFYGNNWPIGKQFLLGLSCQILGFAYAGVVRQFLVWPSSMIWPGVLVRTAMLNTMHRTYGTKETKHMSRLKFLYLACICSFIWYWVPGYLWTGLSIFNWVCWIAPNNVVVNSLFGTLNGLGMGLFTFDWSMVSILGSPLVVPWWAQVNMFGTFVFVIWFLSPILWAKNVWYSKFLPLSAPLGFDNTGLPYDPSAIITDGRFDQAKYEQYSPMFLPMTFAITYGTIFATYTAVIVHTFLWYRHDIKRQFTRSLADERDIHSRLMMAYPEVPRYWFAGLGIVAFIVGVISIEVCKTGLPVWAFILSLIISFVFVVPSGIVMAITNQPMPLSTLSEIIIGYMLPGRPLATMVFKSFTTNTASQAQVYVSDLKMGHYMKIPPRLMFTGQVVTSIIAVISSIVGQHWAFTHIEDICTPTQKDRFTCPMLDTYATASVIWGGIGPARLFSKGTVYYPLIFFFLIGAVLPIPFYYLARRYPRSHWRYVHVPVALLGVDMVPPANGMNFSSWFIVGIVFQWFMRRYHFRWWMRYTYLLSTGLDAGVIFGLIAIFLVLQLPKNGVTLSWWGNNVWMKTADALGTPLNVLAPGQTFGPTQWS</sequence>
<reference evidence="1" key="2">
    <citation type="journal article" date="2022" name="New Phytol.">
        <title>Evolutionary transition to the ectomycorrhizal habit in the genomes of a hyperdiverse lineage of mushroom-forming fungi.</title>
        <authorList>
            <person name="Looney B."/>
            <person name="Miyauchi S."/>
            <person name="Morin E."/>
            <person name="Drula E."/>
            <person name="Courty P.E."/>
            <person name="Kohler A."/>
            <person name="Kuo A."/>
            <person name="LaButti K."/>
            <person name="Pangilinan J."/>
            <person name="Lipzen A."/>
            <person name="Riley R."/>
            <person name="Andreopoulos W."/>
            <person name="He G."/>
            <person name="Johnson J."/>
            <person name="Nolan M."/>
            <person name="Tritt A."/>
            <person name="Barry K.W."/>
            <person name="Grigoriev I.V."/>
            <person name="Nagy L.G."/>
            <person name="Hibbett D."/>
            <person name="Henrissat B."/>
            <person name="Matheny P.B."/>
            <person name="Labbe J."/>
            <person name="Martin F.M."/>
        </authorList>
    </citation>
    <scope>NUCLEOTIDE SEQUENCE</scope>
    <source>
        <strain evidence="1">FP105234-sp</strain>
    </source>
</reference>
<dbReference type="Proteomes" id="UP000814033">
    <property type="component" value="Unassembled WGS sequence"/>
</dbReference>
<evidence type="ECO:0000313" key="2">
    <source>
        <dbReference type="Proteomes" id="UP000814033"/>
    </source>
</evidence>